<keyword evidence="7" id="KW-1185">Reference proteome</keyword>
<feature type="compositionally biased region" description="Polar residues" evidence="2">
    <location>
        <begin position="63"/>
        <end position="72"/>
    </location>
</feature>
<evidence type="ECO:0000313" key="7">
    <source>
        <dbReference type="Proteomes" id="UP000606172"/>
    </source>
</evidence>
<evidence type="ECO:0000256" key="2">
    <source>
        <dbReference type="SAM" id="MobiDB-lite"/>
    </source>
</evidence>
<feature type="domain" description="DUF4349" evidence="5">
    <location>
        <begin position="85"/>
        <end position="293"/>
    </location>
</feature>
<accession>A0A919RDT3</accession>
<keyword evidence="6" id="KW-0449">Lipoprotein</keyword>
<keyword evidence="3" id="KW-1133">Transmembrane helix</keyword>
<keyword evidence="1" id="KW-0175">Coiled coil</keyword>
<evidence type="ECO:0000256" key="3">
    <source>
        <dbReference type="SAM" id="Phobius"/>
    </source>
</evidence>
<protein>
    <submittedName>
        <fullName evidence="6">Lipoprotein</fullName>
    </submittedName>
</protein>
<evidence type="ECO:0000313" key="6">
    <source>
        <dbReference type="EMBL" id="GII92038.1"/>
    </source>
</evidence>
<name>A0A919RDT3_9ACTN</name>
<evidence type="ECO:0000259" key="5">
    <source>
        <dbReference type="Pfam" id="PF14257"/>
    </source>
</evidence>
<evidence type="ECO:0000256" key="1">
    <source>
        <dbReference type="SAM" id="Coils"/>
    </source>
</evidence>
<feature type="region of interest" description="Disordered" evidence="2">
    <location>
        <begin position="29"/>
        <end position="79"/>
    </location>
</feature>
<dbReference type="InterPro" id="IPR025645">
    <property type="entry name" value="DUF4349"/>
</dbReference>
<feature type="transmembrane region" description="Helical" evidence="3">
    <location>
        <begin position="275"/>
        <end position="296"/>
    </location>
</feature>
<dbReference type="Pfam" id="PF14257">
    <property type="entry name" value="DUF4349"/>
    <property type="match status" value="1"/>
</dbReference>
<dbReference type="Proteomes" id="UP000606172">
    <property type="component" value="Unassembled WGS sequence"/>
</dbReference>
<sequence>MKRLRFGLTALLAVVALSSCGGGYENTLNSGGSGEAEHAAVSAQDSGTAPKQEAAPGEAYSGNARNVTTPTAQGGAPAKLSAEPRSIIYTASLSVRVRDVPAAADKAKQIVSAAGGHLVREESNSYSRQTAELAFKVPPAAYQATLNTLGTAVGERRSLTQNSEDVTEVMADVDSRLKSARSAIDSLRTLLGKAETVGDVLKVERELSDRERELESLQARQKALVSQTTMASITLKLSGTETTAPVPLDEPRGFVASIASGWDSLMASGREALAVLGWLIPWLIVIVPAGALLVALRRRVRRRRASRLPAIPVAPPFPAETTTKETAKDPDKGTDEDTDKTERSEDPTPR</sequence>
<dbReference type="AlphaFoldDB" id="A0A919RDT3"/>
<dbReference type="RefSeq" id="WP_204024513.1">
    <property type="nucleotide sequence ID" value="NZ_BOOW01000013.1"/>
</dbReference>
<reference evidence="6" key="1">
    <citation type="submission" date="2021-01" db="EMBL/GenBank/DDBJ databases">
        <title>Whole genome shotgun sequence of Sinosporangium siamense NBRC 109515.</title>
        <authorList>
            <person name="Komaki H."/>
            <person name="Tamura T."/>
        </authorList>
    </citation>
    <scope>NUCLEOTIDE SEQUENCE</scope>
    <source>
        <strain evidence="6">NBRC 109515</strain>
    </source>
</reference>
<feature type="signal peptide" evidence="4">
    <location>
        <begin position="1"/>
        <end position="21"/>
    </location>
</feature>
<dbReference type="EMBL" id="BOOW01000013">
    <property type="protein sequence ID" value="GII92038.1"/>
    <property type="molecule type" value="Genomic_DNA"/>
</dbReference>
<organism evidence="6 7">
    <name type="scientific">Sinosporangium siamense</name>
    <dbReference type="NCBI Taxonomy" id="1367973"/>
    <lineage>
        <taxon>Bacteria</taxon>
        <taxon>Bacillati</taxon>
        <taxon>Actinomycetota</taxon>
        <taxon>Actinomycetes</taxon>
        <taxon>Streptosporangiales</taxon>
        <taxon>Streptosporangiaceae</taxon>
        <taxon>Sinosporangium</taxon>
    </lineage>
</organism>
<evidence type="ECO:0000256" key="4">
    <source>
        <dbReference type="SAM" id="SignalP"/>
    </source>
</evidence>
<gene>
    <name evidence="6" type="ORF">Ssi02_22690</name>
</gene>
<comment type="caution">
    <text evidence="6">The sequence shown here is derived from an EMBL/GenBank/DDBJ whole genome shotgun (WGS) entry which is preliminary data.</text>
</comment>
<keyword evidence="4" id="KW-0732">Signal</keyword>
<feature type="chain" id="PRO_5038875431" evidence="4">
    <location>
        <begin position="22"/>
        <end position="350"/>
    </location>
</feature>
<keyword evidence="3" id="KW-0812">Transmembrane</keyword>
<keyword evidence="3" id="KW-0472">Membrane</keyword>
<feature type="coiled-coil region" evidence="1">
    <location>
        <begin position="200"/>
        <end position="227"/>
    </location>
</feature>
<proteinExistence type="predicted"/>
<feature type="region of interest" description="Disordered" evidence="2">
    <location>
        <begin position="310"/>
        <end position="350"/>
    </location>
</feature>
<feature type="compositionally biased region" description="Basic and acidic residues" evidence="2">
    <location>
        <begin position="322"/>
        <end position="350"/>
    </location>
</feature>
<dbReference type="PROSITE" id="PS51257">
    <property type="entry name" value="PROKAR_LIPOPROTEIN"/>
    <property type="match status" value="1"/>
</dbReference>